<dbReference type="AlphaFoldDB" id="X6NPN3"/>
<proteinExistence type="predicted"/>
<name>X6NPN3_RETFI</name>
<accession>X6NPN3</accession>
<sequence>MESKGKDKGSSKHDIDVDRDEKDNYFGWANVFEPYELTMDQYQRQQLNETQIHKPLHELNAYSTRIANYKASLHCKEINIPDESTFITWIQKLYKQSFVYYHYYFFFF</sequence>
<reference evidence="1 2" key="1">
    <citation type="journal article" date="2013" name="Curr. Biol.">
        <title>The Genome of the Foraminiferan Reticulomyxa filosa.</title>
        <authorList>
            <person name="Glockner G."/>
            <person name="Hulsmann N."/>
            <person name="Schleicher M."/>
            <person name="Noegel A.A."/>
            <person name="Eichinger L."/>
            <person name="Gallinger C."/>
            <person name="Pawlowski J."/>
            <person name="Sierra R."/>
            <person name="Euteneuer U."/>
            <person name="Pillet L."/>
            <person name="Moustafa A."/>
            <person name="Platzer M."/>
            <person name="Groth M."/>
            <person name="Szafranski K."/>
            <person name="Schliwa M."/>
        </authorList>
    </citation>
    <scope>NUCLEOTIDE SEQUENCE [LARGE SCALE GENOMIC DNA]</scope>
</reference>
<evidence type="ECO:0000313" key="1">
    <source>
        <dbReference type="EMBL" id="ETO27659.1"/>
    </source>
</evidence>
<dbReference type="Proteomes" id="UP000023152">
    <property type="component" value="Unassembled WGS sequence"/>
</dbReference>
<gene>
    <name evidence="1" type="ORF">RFI_09473</name>
</gene>
<comment type="caution">
    <text evidence="1">The sequence shown here is derived from an EMBL/GenBank/DDBJ whole genome shotgun (WGS) entry which is preliminary data.</text>
</comment>
<dbReference type="EMBL" id="ASPP01007117">
    <property type="protein sequence ID" value="ETO27659.1"/>
    <property type="molecule type" value="Genomic_DNA"/>
</dbReference>
<organism evidence="1 2">
    <name type="scientific">Reticulomyxa filosa</name>
    <dbReference type="NCBI Taxonomy" id="46433"/>
    <lineage>
        <taxon>Eukaryota</taxon>
        <taxon>Sar</taxon>
        <taxon>Rhizaria</taxon>
        <taxon>Retaria</taxon>
        <taxon>Foraminifera</taxon>
        <taxon>Monothalamids</taxon>
        <taxon>Reticulomyxidae</taxon>
        <taxon>Reticulomyxa</taxon>
    </lineage>
</organism>
<evidence type="ECO:0000313" key="2">
    <source>
        <dbReference type="Proteomes" id="UP000023152"/>
    </source>
</evidence>
<keyword evidence="2" id="KW-1185">Reference proteome</keyword>
<protein>
    <submittedName>
        <fullName evidence="1">Uncharacterized protein</fullName>
    </submittedName>
</protein>